<dbReference type="InterPro" id="IPR036388">
    <property type="entry name" value="WH-like_DNA-bd_sf"/>
</dbReference>
<dbReference type="SUPFAM" id="SSF46785">
    <property type="entry name" value="Winged helix' DNA-binding domain"/>
    <property type="match status" value="1"/>
</dbReference>
<dbReference type="Pfam" id="PF01638">
    <property type="entry name" value="HxlR"/>
    <property type="match status" value="1"/>
</dbReference>
<evidence type="ECO:0000259" key="4">
    <source>
        <dbReference type="PROSITE" id="PS51118"/>
    </source>
</evidence>
<feature type="domain" description="HTH hxlR-type" evidence="4">
    <location>
        <begin position="14"/>
        <end position="114"/>
    </location>
</feature>
<evidence type="ECO:0000256" key="1">
    <source>
        <dbReference type="ARBA" id="ARBA00023015"/>
    </source>
</evidence>
<gene>
    <name evidence="5" type="ORF">EXJ73_21800</name>
</gene>
<accession>A0A9X4LLY2</accession>
<dbReference type="PROSITE" id="PS51118">
    <property type="entry name" value="HTH_HXLR"/>
    <property type="match status" value="1"/>
</dbReference>
<dbReference type="Gene3D" id="1.10.10.10">
    <property type="entry name" value="Winged helix-like DNA-binding domain superfamily/Winged helix DNA-binding domain"/>
    <property type="match status" value="1"/>
</dbReference>
<dbReference type="EMBL" id="SGUG01000052">
    <property type="protein sequence ID" value="MDG0865099.1"/>
    <property type="molecule type" value="Genomic_DNA"/>
</dbReference>
<dbReference type="RefSeq" id="WP_268153054.1">
    <property type="nucleotide sequence ID" value="NZ_JAPPUW010000019.1"/>
</dbReference>
<protein>
    <submittedName>
        <fullName evidence="5">Transcriptional regulator</fullName>
    </submittedName>
</protein>
<evidence type="ECO:0000313" key="5">
    <source>
        <dbReference type="EMBL" id="MDG0865099.1"/>
    </source>
</evidence>
<dbReference type="InterPro" id="IPR002577">
    <property type="entry name" value="HTH_HxlR"/>
</dbReference>
<keyword evidence="6" id="KW-1185">Reference proteome</keyword>
<evidence type="ECO:0000313" key="6">
    <source>
        <dbReference type="Proteomes" id="UP001152766"/>
    </source>
</evidence>
<keyword evidence="3" id="KW-0804">Transcription</keyword>
<dbReference type="PANTHER" id="PTHR33204:SF37">
    <property type="entry name" value="HTH-TYPE TRANSCRIPTIONAL REGULATOR YODB"/>
    <property type="match status" value="1"/>
</dbReference>
<keyword evidence="1" id="KW-0805">Transcription regulation</keyword>
<reference evidence="5" key="1">
    <citation type="submission" date="2019-02" db="EMBL/GenBank/DDBJ databases">
        <title>Draft genome of the type strain Pelomonas aquatica CCUG 52575T.</title>
        <authorList>
            <person name="Gomila M."/>
            <person name="Lalucat J."/>
        </authorList>
    </citation>
    <scope>NUCLEOTIDE SEQUENCE</scope>
    <source>
        <strain evidence="5">CCUG 52575</strain>
    </source>
</reference>
<dbReference type="InterPro" id="IPR036390">
    <property type="entry name" value="WH_DNA-bd_sf"/>
</dbReference>
<proteinExistence type="predicted"/>
<evidence type="ECO:0000256" key="3">
    <source>
        <dbReference type="ARBA" id="ARBA00023163"/>
    </source>
</evidence>
<name>A0A9X4LLY2_9BURK</name>
<comment type="caution">
    <text evidence="5">The sequence shown here is derived from an EMBL/GenBank/DDBJ whole genome shotgun (WGS) entry which is preliminary data.</text>
</comment>
<sequence length="124" mass="13860">MTTKRLERIAAAGEPPSGKDAINAALELFHRRWTLRILWELRAEDTSLNFRALQAACGDLSASVLNQRLAELRAVLLVEHDAGSGYRLAAQGRSLMVAITPLLKWAPPWAREVQRSHQGRQHVD</sequence>
<dbReference type="GO" id="GO:0003677">
    <property type="term" value="F:DNA binding"/>
    <property type="evidence" value="ECO:0007669"/>
    <property type="project" value="UniProtKB-KW"/>
</dbReference>
<organism evidence="5 6">
    <name type="scientific">Pelomonas aquatica</name>
    <dbReference type="NCBI Taxonomy" id="431058"/>
    <lineage>
        <taxon>Bacteria</taxon>
        <taxon>Pseudomonadati</taxon>
        <taxon>Pseudomonadota</taxon>
        <taxon>Betaproteobacteria</taxon>
        <taxon>Burkholderiales</taxon>
        <taxon>Sphaerotilaceae</taxon>
        <taxon>Roseateles</taxon>
    </lineage>
</organism>
<dbReference type="AlphaFoldDB" id="A0A9X4LLY2"/>
<keyword evidence="2" id="KW-0238">DNA-binding</keyword>
<dbReference type="Proteomes" id="UP001152766">
    <property type="component" value="Unassembled WGS sequence"/>
</dbReference>
<evidence type="ECO:0000256" key="2">
    <source>
        <dbReference type="ARBA" id="ARBA00023125"/>
    </source>
</evidence>
<dbReference type="PANTHER" id="PTHR33204">
    <property type="entry name" value="TRANSCRIPTIONAL REGULATOR, MARR FAMILY"/>
    <property type="match status" value="1"/>
</dbReference>